<proteinExistence type="predicted"/>
<evidence type="ECO:0000256" key="1">
    <source>
        <dbReference type="SAM" id="Phobius"/>
    </source>
</evidence>
<name>A0A1M5QW22_9ALTE</name>
<feature type="transmembrane region" description="Helical" evidence="1">
    <location>
        <begin position="90"/>
        <end position="106"/>
    </location>
</feature>
<evidence type="ECO:0000313" key="3">
    <source>
        <dbReference type="EMBL" id="SHH18292.1"/>
    </source>
</evidence>
<organism evidence="3 4">
    <name type="scientific">Marisediminitalea aggregata</name>
    <dbReference type="NCBI Taxonomy" id="634436"/>
    <lineage>
        <taxon>Bacteria</taxon>
        <taxon>Pseudomonadati</taxon>
        <taxon>Pseudomonadota</taxon>
        <taxon>Gammaproteobacteria</taxon>
        <taxon>Alteromonadales</taxon>
        <taxon>Alteromonadaceae</taxon>
        <taxon>Marisediminitalea</taxon>
    </lineage>
</organism>
<dbReference type="GO" id="GO:0004175">
    <property type="term" value="F:endopeptidase activity"/>
    <property type="evidence" value="ECO:0007669"/>
    <property type="project" value="UniProtKB-ARBA"/>
</dbReference>
<keyword evidence="3" id="KW-0378">Hydrolase</keyword>
<feature type="domain" description="CAAX prenyl protease 2/Lysostaphin resistance protein A-like" evidence="2">
    <location>
        <begin position="56"/>
        <end position="154"/>
    </location>
</feature>
<dbReference type="GO" id="GO:0006508">
    <property type="term" value="P:proteolysis"/>
    <property type="evidence" value="ECO:0007669"/>
    <property type="project" value="UniProtKB-KW"/>
</dbReference>
<feature type="transmembrane region" description="Helical" evidence="1">
    <location>
        <begin position="12"/>
        <end position="36"/>
    </location>
</feature>
<dbReference type="OrthoDB" id="9993322at2"/>
<feature type="transmembrane region" description="Helical" evidence="1">
    <location>
        <begin position="112"/>
        <end position="129"/>
    </location>
</feature>
<evidence type="ECO:0000313" key="4">
    <source>
        <dbReference type="Proteomes" id="UP000184520"/>
    </source>
</evidence>
<dbReference type="AlphaFoldDB" id="A0A1M5QW22"/>
<dbReference type="Pfam" id="PF02517">
    <property type="entry name" value="Rce1-like"/>
    <property type="match status" value="1"/>
</dbReference>
<gene>
    <name evidence="3" type="ORF">SAMN05216361_3940</name>
</gene>
<keyword evidence="1" id="KW-0472">Membrane</keyword>
<feature type="transmembrane region" description="Helical" evidence="1">
    <location>
        <begin position="56"/>
        <end position="78"/>
    </location>
</feature>
<keyword evidence="1" id="KW-0812">Transmembrane</keyword>
<evidence type="ECO:0000259" key="2">
    <source>
        <dbReference type="Pfam" id="PF02517"/>
    </source>
</evidence>
<keyword evidence="1" id="KW-1133">Transmembrane helix</keyword>
<sequence length="159" mass="18357">MERVTITLIKDVFYFTLLAFLSMKLSILCMLVFTDFTTAESVDYSSLLVQERKTHFVHLLYLVFFSPILETLIFCVFIYSVCQRITENKYIFILCSTLTFSTFHLVKEGHIGFILLYTSFGGLLFSYNYQKQIRRHGKSIAIGTTLFIHAAANLAVNFV</sequence>
<dbReference type="InterPro" id="IPR003675">
    <property type="entry name" value="Rce1/LyrA-like_dom"/>
</dbReference>
<protein>
    <submittedName>
        <fullName evidence="3">CAAX protease self-immunity</fullName>
    </submittedName>
</protein>
<accession>A0A1M5QW22</accession>
<keyword evidence="4" id="KW-1185">Reference proteome</keyword>
<dbReference type="Proteomes" id="UP000184520">
    <property type="component" value="Unassembled WGS sequence"/>
</dbReference>
<dbReference type="GO" id="GO:0080120">
    <property type="term" value="P:CAAX-box protein maturation"/>
    <property type="evidence" value="ECO:0007669"/>
    <property type="project" value="UniProtKB-ARBA"/>
</dbReference>
<dbReference type="EMBL" id="FQWD01000007">
    <property type="protein sequence ID" value="SHH18292.1"/>
    <property type="molecule type" value="Genomic_DNA"/>
</dbReference>
<reference evidence="4" key="1">
    <citation type="submission" date="2016-11" db="EMBL/GenBank/DDBJ databases">
        <authorList>
            <person name="Varghese N."/>
            <person name="Submissions S."/>
        </authorList>
    </citation>
    <scope>NUCLEOTIDE SEQUENCE [LARGE SCALE GENOMIC DNA]</scope>
    <source>
        <strain evidence="4">CGMCC 1.8995</strain>
    </source>
</reference>
<keyword evidence="3" id="KW-0645">Protease</keyword>